<proteinExistence type="inferred from homology"/>
<keyword evidence="3 6" id="KW-0418">Kinase</keyword>
<evidence type="ECO:0000256" key="2">
    <source>
        <dbReference type="ARBA" id="ARBA00022679"/>
    </source>
</evidence>
<gene>
    <name evidence="6" type="ORF">LARV_00897</name>
</gene>
<keyword evidence="7" id="KW-1185">Reference proteome</keyword>
<feature type="domain" description="Carbohydrate kinase FGGY C-terminal" evidence="5">
    <location>
        <begin position="294"/>
        <end position="458"/>
    </location>
</feature>
<comment type="similarity">
    <text evidence="1">Belongs to the FGGY kinase family.</text>
</comment>
<keyword evidence="2" id="KW-0808">Transferase</keyword>
<dbReference type="SUPFAM" id="SSF53067">
    <property type="entry name" value="Actin-like ATPase domain"/>
    <property type="match status" value="2"/>
</dbReference>
<dbReference type="GO" id="GO:0016301">
    <property type="term" value="F:kinase activity"/>
    <property type="evidence" value="ECO:0007669"/>
    <property type="project" value="UniProtKB-KW"/>
</dbReference>
<evidence type="ECO:0000259" key="5">
    <source>
        <dbReference type="Pfam" id="PF02782"/>
    </source>
</evidence>
<dbReference type="AlphaFoldDB" id="A0A0S7BHY7"/>
<dbReference type="InterPro" id="IPR018485">
    <property type="entry name" value="FGGY_C"/>
</dbReference>
<dbReference type="PANTHER" id="PTHR43095:SF5">
    <property type="entry name" value="XYLULOSE KINASE"/>
    <property type="match status" value="1"/>
</dbReference>
<evidence type="ECO:0000259" key="4">
    <source>
        <dbReference type="Pfam" id="PF00370"/>
    </source>
</evidence>
<dbReference type="GO" id="GO:0005975">
    <property type="term" value="P:carbohydrate metabolic process"/>
    <property type="evidence" value="ECO:0007669"/>
    <property type="project" value="InterPro"/>
</dbReference>
<feature type="domain" description="Carbohydrate kinase FGGY N-terminal" evidence="4">
    <location>
        <begin position="5"/>
        <end position="251"/>
    </location>
</feature>
<protein>
    <submittedName>
        <fullName evidence="6">Sugar (Pentulose and hexulose) kinase</fullName>
    </submittedName>
</protein>
<dbReference type="EMBL" id="DF967972">
    <property type="protein sequence ID" value="GAP13146.1"/>
    <property type="molecule type" value="Genomic_DNA"/>
</dbReference>
<dbReference type="Proteomes" id="UP000055060">
    <property type="component" value="Unassembled WGS sequence"/>
</dbReference>
<dbReference type="PANTHER" id="PTHR43095">
    <property type="entry name" value="SUGAR KINASE"/>
    <property type="match status" value="1"/>
</dbReference>
<evidence type="ECO:0000313" key="6">
    <source>
        <dbReference type="EMBL" id="GAP13146.1"/>
    </source>
</evidence>
<accession>A0A0S7BHY7</accession>
<dbReference type="CDD" id="cd00366">
    <property type="entry name" value="ASKHA_NBD_FGGY"/>
    <property type="match status" value="1"/>
</dbReference>
<dbReference type="Pfam" id="PF00370">
    <property type="entry name" value="FGGY_N"/>
    <property type="match status" value="1"/>
</dbReference>
<dbReference type="OrthoDB" id="9805576at2"/>
<evidence type="ECO:0000313" key="7">
    <source>
        <dbReference type="Proteomes" id="UP000055060"/>
    </source>
</evidence>
<evidence type="ECO:0000256" key="1">
    <source>
        <dbReference type="ARBA" id="ARBA00009156"/>
    </source>
</evidence>
<dbReference type="STRING" id="360412.LARV_00897"/>
<dbReference type="PIRSF" id="PIRSF000538">
    <property type="entry name" value="GlpK"/>
    <property type="match status" value="1"/>
</dbReference>
<dbReference type="InterPro" id="IPR050406">
    <property type="entry name" value="FGGY_Carb_Kinase"/>
</dbReference>
<dbReference type="InterPro" id="IPR043129">
    <property type="entry name" value="ATPase_NBD"/>
</dbReference>
<reference evidence="6" key="1">
    <citation type="submission" date="2015-07" db="EMBL/GenBank/DDBJ databases">
        <title>Draft Genome Sequences of Anaerolinea thermolimosa IMO-1, Bellilinea caldifistulae GOMI-1, Leptolinea tardivitalis YMTK-2, Levilinea saccharolytica KIBI-1,Longilinea arvoryzae KOME-1, Previously Described as Members of the Anaerolineaceae (Chloroflexi).</title>
        <authorList>
            <person name="Sekiguchi Y."/>
            <person name="Ohashi A."/>
            <person name="Matsuura N."/>
            <person name="Tourlousse M.D."/>
        </authorList>
    </citation>
    <scope>NUCLEOTIDE SEQUENCE [LARGE SCALE GENOMIC DNA]</scope>
    <source>
        <strain evidence="6">KOME-1</strain>
    </source>
</reference>
<dbReference type="Pfam" id="PF02782">
    <property type="entry name" value="FGGY_C"/>
    <property type="match status" value="1"/>
</dbReference>
<dbReference type="RefSeq" id="WP_075072502.1">
    <property type="nucleotide sequence ID" value="NZ_DF967972.1"/>
</dbReference>
<dbReference type="InterPro" id="IPR000577">
    <property type="entry name" value="Carb_kinase_FGGY"/>
</dbReference>
<organism evidence="6">
    <name type="scientific">Longilinea arvoryzae</name>
    <dbReference type="NCBI Taxonomy" id="360412"/>
    <lineage>
        <taxon>Bacteria</taxon>
        <taxon>Bacillati</taxon>
        <taxon>Chloroflexota</taxon>
        <taxon>Anaerolineae</taxon>
        <taxon>Anaerolineales</taxon>
        <taxon>Anaerolineaceae</taxon>
        <taxon>Longilinea</taxon>
    </lineage>
</organism>
<dbReference type="Gene3D" id="3.30.420.40">
    <property type="match status" value="2"/>
</dbReference>
<dbReference type="InterPro" id="IPR018484">
    <property type="entry name" value="FGGY_N"/>
</dbReference>
<evidence type="ECO:0000256" key="3">
    <source>
        <dbReference type="ARBA" id="ARBA00022777"/>
    </source>
</evidence>
<name>A0A0S7BHY7_9CHLR</name>
<sequence>MTKQYLIGVDLGTSATKAAIYRADGSLVAVASREVPIYTPRPGIVEQENDDFYRTAAETVKTCLQQSGIDPREVAAIAFDSQMAGIGTVDEDFKPATRFDSWLDMRCQPYIEEMNRIGGERVTQLTGCAPTCDHGPKILWWMHEHPQDFKRIAKFVTPSGYVAGKIAGLKADQAFMDYTFIHFSGFADSRACRWSDELCRMFGMDAEKLPHIVSPWDVIGEVKEAAAADFGLAAGTPVVAGCGDTAANALGAGMVRPGMLFDNAGTAAILAACTDQFVADLDNRALLNMHSVIPGLYNPLAYIAGGGLALRWFRDQFYNTHQGQSLPADEDIYAQMCTAAQAIPAGADGLFFSPHLGGRICPSDGQMRGAWLGFSWGHTQAHFFRAILEGVAFEYAYYLDILKRLIPGLALIETRATGGGAKSDVWNQIKADVLNVPYQHLPHSEFGTWGCAMLAGKATGVFGDLVETALAFSRPVGAPVAPRPDAVQVYQPLVGRYIEMEASLHDLFHRLA</sequence>